<sequence length="392" mass="43348">MIAVLGADSPIGLTVIRELGERGLPLLAQGKTPQALGRYSKHVKHFVGTSAPIAEWLPQLVAQHGIEAILAYSEHHLLQLAALKGALGDCRVLVPDAGRLATVLDKQRTFAAAARVGISVPASWSPALGENFAEKAAALAYPVAIKWPDPNDVASALAAQGLDLEKVEYAKSAQELLAILRRYDAVGLWPLVQTWCPGQGLGQMLHMHGGRATLRFQHKRLREWPPTGGVSSFCEAVPLDQHQAQMDLSEALLREIGWEGPAMVEYRHDPATGSYWLMEINGRFWGSIPLAYHAGAHFAWETYRCRVLGQSDAAQPELKSRRARYVIPDSKHIVAILRDSRLPLGRRLRATIGFLADFGDPRVRYYVWSWRDPKPFFGDMLAIVRRALRRGS</sequence>
<keyword evidence="2" id="KW-1185">Reference proteome</keyword>
<reference evidence="1 2" key="1">
    <citation type="submission" date="2024-03" db="EMBL/GenBank/DDBJ databases">
        <authorList>
            <person name="Jo J.-H."/>
        </authorList>
    </citation>
    <scope>NUCLEOTIDE SEQUENCE [LARGE SCALE GENOMIC DNA]</scope>
    <source>
        <strain evidence="1 2">PS1R-30</strain>
    </source>
</reference>
<protein>
    <submittedName>
        <fullName evidence="1">Carboxylate--amine ligase</fullName>
    </submittedName>
</protein>
<dbReference type="Proteomes" id="UP001361239">
    <property type="component" value="Unassembled WGS sequence"/>
</dbReference>
<keyword evidence="1" id="KW-0436">Ligase</keyword>
<name>A0ABU8RVB9_9SPHN</name>
<dbReference type="Gene3D" id="3.30.470.20">
    <property type="entry name" value="ATP-grasp fold, B domain"/>
    <property type="match status" value="1"/>
</dbReference>
<dbReference type="SUPFAM" id="SSF56059">
    <property type="entry name" value="Glutathione synthetase ATP-binding domain-like"/>
    <property type="match status" value="1"/>
</dbReference>
<dbReference type="RefSeq" id="WP_339586914.1">
    <property type="nucleotide sequence ID" value="NZ_JBBHJZ010000002.1"/>
</dbReference>
<dbReference type="EMBL" id="JBBHJZ010000002">
    <property type="protein sequence ID" value="MEJ5976958.1"/>
    <property type="molecule type" value="Genomic_DNA"/>
</dbReference>
<evidence type="ECO:0000313" key="1">
    <source>
        <dbReference type="EMBL" id="MEJ5976958.1"/>
    </source>
</evidence>
<organism evidence="1 2">
    <name type="scientific">Novosphingobium anseongense</name>
    <dbReference type="NCBI Taxonomy" id="3133436"/>
    <lineage>
        <taxon>Bacteria</taxon>
        <taxon>Pseudomonadati</taxon>
        <taxon>Pseudomonadota</taxon>
        <taxon>Alphaproteobacteria</taxon>
        <taxon>Sphingomonadales</taxon>
        <taxon>Sphingomonadaceae</taxon>
        <taxon>Novosphingobium</taxon>
    </lineage>
</organism>
<accession>A0ABU8RVB9</accession>
<proteinExistence type="predicted"/>
<gene>
    <name evidence="1" type="ORF">WG901_09960</name>
</gene>
<comment type="caution">
    <text evidence="1">The sequence shown here is derived from an EMBL/GenBank/DDBJ whole genome shotgun (WGS) entry which is preliminary data.</text>
</comment>
<evidence type="ECO:0000313" key="2">
    <source>
        <dbReference type="Proteomes" id="UP001361239"/>
    </source>
</evidence>
<dbReference type="GO" id="GO:0016874">
    <property type="term" value="F:ligase activity"/>
    <property type="evidence" value="ECO:0007669"/>
    <property type="project" value="UniProtKB-KW"/>
</dbReference>